<organism evidence="3 4">
    <name type="scientific">Stichopus japonicus</name>
    <name type="common">Sea cucumber</name>
    <dbReference type="NCBI Taxonomy" id="307972"/>
    <lineage>
        <taxon>Eukaryota</taxon>
        <taxon>Metazoa</taxon>
        <taxon>Echinodermata</taxon>
        <taxon>Eleutherozoa</taxon>
        <taxon>Echinozoa</taxon>
        <taxon>Holothuroidea</taxon>
        <taxon>Aspidochirotacea</taxon>
        <taxon>Aspidochirotida</taxon>
        <taxon>Stichopodidae</taxon>
        <taxon>Apostichopus</taxon>
    </lineage>
</organism>
<dbReference type="PANTHER" id="PTHR37984:SF8">
    <property type="entry name" value="CCHC-TYPE DOMAIN-CONTAINING PROTEIN"/>
    <property type="match status" value="1"/>
</dbReference>
<dbReference type="PANTHER" id="PTHR37984">
    <property type="entry name" value="PROTEIN CBG26694"/>
    <property type="match status" value="1"/>
</dbReference>
<dbReference type="Gene3D" id="2.40.70.10">
    <property type="entry name" value="Acid Proteases"/>
    <property type="match status" value="1"/>
</dbReference>
<accession>A0A2G8JSL7</accession>
<dbReference type="InterPro" id="IPR043502">
    <property type="entry name" value="DNA/RNA_pol_sf"/>
</dbReference>
<sequence>MCHTKQTDRGRHKGGMNSNSASQGKTASRPGKHVNSLDQDHDSEDELFVGELNSETTKQNRVEDKSDWKVCLKVNGQPVKLKIDTGAEANVISYQLYRNLRRNKARLKPTNTKLTTYSGEPLPVKGMCVFPCSYNGNEHSVKFLVVNLPSVQPVLGVNTCMEMSLVQRVYMVHKTARKVPAMLHKKLKTEVDRMEQLNVISKVNKPTSWVNSVVVVETSDGKIRLCLDPKDLNRAVKRSHYQLPTTEEISTRLTGAQYLSCLDASSGFWQCCLYEESSELYTFNTRFGRYKYLRMPFGISSAPEVFHRVVKEIFEGIDRVESYMDDFLVLGRTKDEHDTRLRNVLQRARENNFKLNGKKCKFAQTEIKYLGHILSRDGLKPDDSKVEAVLGMPTPQCKKDVERF</sequence>
<gene>
    <name evidence="3" type="ORF">BSL78_24481</name>
</gene>
<evidence type="ECO:0000313" key="4">
    <source>
        <dbReference type="Proteomes" id="UP000230750"/>
    </source>
</evidence>
<dbReference type="SUPFAM" id="SSF50630">
    <property type="entry name" value="Acid proteases"/>
    <property type="match status" value="1"/>
</dbReference>
<dbReference type="InterPro" id="IPR000477">
    <property type="entry name" value="RT_dom"/>
</dbReference>
<feature type="domain" description="Reverse transcriptase" evidence="2">
    <location>
        <begin position="197"/>
        <end position="374"/>
    </location>
</feature>
<dbReference type="InterPro" id="IPR043128">
    <property type="entry name" value="Rev_trsase/Diguanyl_cyclase"/>
</dbReference>
<feature type="region of interest" description="Disordered" evidence="1">
    <location>
        <begin position="1"/>
        <end position="44"/>
    </location>
</feature>
<name>A0A2G8JSL7_STIJA</name>
<dbReference type="InterPro" id="IPR050951">
    <property type="entry name" value="Retrovirus_Pol_polyprotein"/>
</dbReference>
<dbReference type="Gene3D" id="3.10.10.10">
    <property type="entry name" value="HIV Type 1 Reverse Transcriptase, subunit A, domain 1"/>
    <property type="match status" value="1"/>
</dbReference>
<feature type="compositionally biased region" description="Polar residues" evidence="1">
    <location>
        <begin position="16"/>
        <end position="26"/>
    </location>
</feature>
<dbReference type="Proteomes" id="UP000230750">
    <property type="component" value="Unassembled WGS sequence"/>
</dbReference>
<dbReference type="EMBL" id="MRZV01001327">
    <property type="protein sequence ID" value="PIK38685.1"/>
    <property type="molecule type" value="Genomic_DNA"/>
</dbReference>
<dbReference type="PROSITE" id="PS50878">
    <property type="entry name" value="RT_POL"/>
    <property type="match status" value="1"/>
</dbReference>
<dbReference type="Pfam" id="PF00078">
    <property type="entry name" value="RVT_1"/>
    <property type="match status" value="1"/>
</dbReference>
<dbReference type="CDD" id="cd01647">
    <property type="entry name" value="RT_LTR"/>
    <property type="match status" value="1"/>
</dbReference>
<evidence type="ECO:0000259" key="2">
    <source>
        <dbReference type="PROSITE" id="PS50878"/>
    </source>
</evidence>
<dbReference type="OrthoDB" id="6776789at2759"/>
<evidence type="ECO:0000313" key="3">
    <source>
        <dbReference type="EMBL" id="PIK38685.1"/>
    </source>
</evidence>
<evidence type="ECO:0000256" key="1">
    <source>
        <dbReference type="SAM" id="MobiDB-lite"/>
    </source>
</evidence>
<dbReference type="SUPFAM" id="SSF56672">
    <property type="entry name" value="DNA/RNA polymerases"/>
    <property type="match status" value="1"/>
</dbReference>
<reference evidence="3 4" key="1">
    <citation type="journal article" date="2017" name="PLoS Biol.">
        <title>The sea cucumber genome provides insights into morphological evolution and visceral regeneration.</title>
        <authorList>
            <person name="Zhang X."/>
            <person name="Sun L."/>
            <person name="Yuan J."/>
            <person name="Sun Y."/>
            <person name="Gao Y."/>
            <person name="Zhang L."/>
            <person name="Li S."/>
            <person name="Dai H."/>
            <person name="Hamel J.F."/>
            <person name="Liu C."/>
            <person name="Yu Y."/>
            <person name="Liu S."/>
            <person name="Lin W."/>
            <person name="Guo K."/>
            <person name="Jin S."/>
            <person name="Xu P."/>
            <person name="Storey K.B."/>
            <person name="Huan P."/>
            <person name="Zhang T."/>
            <person name="Zhou Y."/>
            <person name="Zhang J."/>
            <person name="Lin C."/>
            <person name="Li X."/>
            <person name="Xing L."/>
            <person name="Huo D."/>
            <person name="Sun M."/>
            <person name="Wang L."/>
            <person name="Mercier A."/>
            <person name="Li F."/>
            <person name="Yang H."/>
            <person name="Xiang J."/>
        </authorList>
    </citation>
    <scope>NUCLEOTIDE SEQUENCE [LARGE SCALE GENOMIC DNA]</scope>
    <source>
        <strain evidence="3">Shaxun</strain>
        <tissue evidence="3">Muscle</tissue>
    </source>
</reference>
<dbReference type="InterPro" id="IPR021109">
    <property type="entry name" value="Peptidase_aspartic_dom_sf"/>
</dbReference>
<dbReference type="Pfam" id="PF13650">
    <property type="entry name" value="Asp_protease_2"/>
    <property type="match status" value="1"/>
</dbReference>
<proteinExistence type="predicted"/>
<comment type="caution">
    <text evidence="3">The sequence shown here is derived from an EMBL/GenBank/DDBJ whole genome shotgun (WGS) entry which is preliminary data.</text>
</comment>
<keyword evidence="4" id="KW-1185">Reference proteome</keyword>
<dbReference type="AlphaFoldDB" id="A0A2G8JSL7"/>
<protein>
    <recommendedName>
        <fullName evidence="2">Reverse transcriptase domain-containing protein</fullName>
    </recommendedName>
</protein>
<dbReference type="CDD" id="cd05481">
    <property type="entry name" value="retropepsin_like_LTR_1"/>
    <property type="match status" value="1"/>
</dbReference>
<dbReference type="Gene3D" id="3.30.70.270">
    <property type="match status" value="1"/>
</dbReference>